<feature type="signal peptide" evidence="2">
    <location>
        <begin position="1"/>
        <end position="19"/>
    </location>
</feature>
<feature type="chain" id="PRO_5022875456" evidence="2">
    <location>
        <begin position="20"/>
        <end position="584"/>
    </location>
</feature>
<gene>
    <name evidence="3" type="ORF">CINCED_3A016108</name>
</gene>
<dbReference type="AlphaFoldDB" id="A0A5E4N8C7"/>
<feature type="region of interest" description="Disordered" evidence="1">
    <location>
        <begin position="440"/>
        <end position="484"/>
    </location>
</feature>
<evidence type="ECO:0000256" key="1">
    <source>
        <dbReference type="SAM" id="MobiDB-lite"/>
    </source>
</evidence>
<feature type="region of interest" description="Disordered" evidence="1">
    <location>
        <begin position="331"/>
        <end position="353"/>
    </location>
</feature>
<evidence type="ECO:0000256" key="2">
    <source>
        <dbReference type="SAM" id="SignalP"/>
    </source>
</evidence>
<proteinExistence type="predicted"/>
<evidence type="ECO:0000313" key="4">
    <source>
        <dbReference type="Proteomes" id="UP000325440"/>
    </source>
</evidence>
<keyword evidence="4" id="KW-1185">Reference proteome</keyword>
<dbReference type="OrthoDB" id="6622301at2759"/>
<feature type="compositionally biased region" description="Polar residues" evidence="1">
    <location>
        <begin position="183"/>
        <end position="192"/>
    </location>
</feature>
<evidence type="ECO:0000313" key="3">
    <source>
        <dbReference type="EMBL" id="VVC38661.1"/>
    </source>
</evidence>
<feature type="compositionally biased region" description="Low complexity" evidence="1">
    <location>
        <begin position="440"/>
        <end position="460"/>
    </location>
</feature>
<accession>A0A5E4N8C7</accession>
<organism evidence="3 4">
    <name type="scientific">Cinara cedri</name>
    <dbReference type="NCBI Taxonomy" id="506608"/>
    <lineage>
        <taxon>Eukaryota</taxon>
        <taxon>Metazoa</taxon>
        <taxon>Ecdysozoa</taxon>
        <taxon>Arthropoda</taxon>
        <taxon>Hexapoda</taxon>
        <taxon>Insecta</taxon>
        <taxon>Pterygota</taxon>
        <taxon>Neoptera</taxon>
        <taxon>Paraneoptera</taxon>
        <taxon>Hemiptera</taxon>
        <taxon>Sternorrhyncha</taxon>
        <taxon>Aphidomorpha</taxon>
        <taxon>Aphidoidea</taxon>
        <taxon>Aphididae</taxon>
        <taxon>Lachninae</taxon>
        <taxon>Cinara</taxon>
    </lineage>
</organism>
<protein>
    <submittedName>
        <fullName evidence="3">Uncharacterized protein</fullName>
    </submittedName>
</protein>
<feature type="compositionally biased region" description="Polar residues" evidence="1">
    <location>
        <begin position="472"/>
        <end position="484"/>
    </location>
</feature>
<feature type="compositionally biased region" description="Low complexity" evidence="1">
    <location>
        <begin position="110"/>
        <end position="146"/>
    </location>
</feature>
<dbReference type="EMBL" id="CABPRJ010001490">
    <property type="protein sequence ID" value="VVC38661.1"/>
    <property type="molecule type" value="Genomic_DNA"/>
</dbReference>
<feature type="compositionally biased region" description="Low complexity" evidence="1">
    <location>
        <begin position="155"/>
        <end position="168"/>
    </location>
</feature>
<feature type="compositionally biased region" description="Polar residues" evidence="1">
    <location>
        <begin position="95"/>
        <end position="107"/>
    </location>
</feature>
<reference evidence="3 4" key="1">
    <citation type="submission" date="2019-08" db="EMBL/GenBank/DDBJ databases">
        <authorList>
            <person name="Alioto T."/>
            <person name="Alioto T."/>
            <person name="Gomez Garrido J."/>
        </authorList>
    </citation>
    <scope>NUCLEOTIDE SEQUENCE [LARGE SCALE GENOMIC DNA]</scope>
</reference>
<name>A0A5E4N8C7_9HEMI</name>
<dbReference type="Proteomes" id="UP000325440">
    <property type="component" value="Unassembled WGS sequence"/>
</dbReference>
<feature type="region of interest" description="Disordered" evidence="1">
    <location>
        <begin position="28"/>
        <end position="197"/>
    </location>
</feature>
<feature type="compositionally biased region" description="Low complexity" evidence="1">
    <location>
        <begin position="36"/>
        <end position="81"/>
    </location>
</feature>
<keyword evidence="2" id="KW-0732">Signal</keyword>
<sequence length="584" mass="61821">MSPFGMIVLTAASMAMLSAQVTMQTVNQTKKPRCVSIRPIPQPERQQPSSWSVSRSLSSPPKSPSASDLKSSSSPSGSKSSVTGPRSPVAVGPKTTFSSRSKSQSNRPVPMSSASPKPPFSSRSKSQSNRPVPMSSASPKSPFSSRSKSRLNGKSPLSSSGSRSPPDSVRSKPSRRKSPNSVQGSSNPSSPDSRMIHPSDSFSLFKLPLQLISNIFMPPTIKQNTSSVVSPLINFQMPLTFSTIHAAPYQVPCKKITNSPTSYGNPEPRTCADISTGPCSDSPPPAVPCSNPPSPAVPCNNPPPPAVPCNNPPPPAGPCNNPSPPAGPCNNPSPPGGPCSNPPPPTGPCSNPPPPSVPCNNPTTAGNTDHPTPNCVPHTQSSNGFLFYNFLCNLLFHKTISFFPPAVITTPTVDVVKNETTISCITPTTSESPIETITTAETPTEGPTETTTAPSVTPTTLGDEVTPAIDHNGTSCRPDTTLTSTQTPPVDVDVVCKVITCTPILRYIITKHLVCKSSLLSTCYFNKPVKKHWHSHQPVINRHPNTFHDARNDYATASDDSTLDNKQAELILKLIKILLSSSNN</sequence>